<evidence type="ECO:0000313" key="2">
    <source>
        <dbReference type="EMBL" id="ASK28190.1"/>
    </source>
</evidence>
<name>A0A220S3X9_9NEIS</name>
<reference evidence="2 3" key="1">
    <citation type="submission" date="2017-06" db="EMBL/GenBank/DDBJ databases">
        <title>Neisseria chenwenguii sp. nov., isolated from the intestinal contents of Tibetan Plateau Pika in Yushu, Qinghai Province, China.</title>
        <authorList>
            <person name="Zhang G."/>
        </authorList>
    </citation>
    <scope>NUCLEOTIDE SEQUENCE [LARGE SCALE GENOMIC DNA]</scope>
    <source>
        <strain evidence="2 3">10023</strain>
    </source>
</reference>
<evidence type="ECO:0000313" key="3">
    <source>
        <dbReference type="Proteomes" id="UP000198238"/>
    </source>
</evidence>
<keyword evidence="1" id="KW-0732">Signal</keyword>
<dbReference type="RefSeq" id="WP_089036880.1">
    <property type="nucleotide sequence ID" value="NZ_CP022278.1"/>
</dbReference>
<protein>
    <recommendedName>
        <fullName evidence="4">Conjugal transfer protein TraU</fullName>
    </recommendedName>
</protein>
<evidence type="ECO:0000256" key="1">
    <source>
        <dbReference type="SAM" id="SignalP"/>
    </source>
</evidence>
<gene>
    <name evidence="2" type="ORF">BG910_11025</name>
</gene>
<proteinExistence type="predicted"/>
<dbReference type="InterPro" id="IPR009649">
    <property type="entry name" value="TraU"/>
</dbReference>
<dbReference type="AlphaFoldDB" id="A0A220S3X9"/>
<dbReference type="EMBL" id="CP022278">
    <property type="protein sequence ID" value="ASK28190.1"/>
    <property type="molecule type" value="Genomic_DNA"/>
</dbReference>
<feature type="chain" id="PRO_5012217124" description="Conjugal transfer protein TraU" evidence="1">
    <location>
        <begin position="26"/>
        <end position="403"/>
    </location>
</feature>
<keyword evidence="3" id="KW-1185">Reference proteome</keyword>
<evidence type="ECO:0008006" key="4">
    <source>
        <dbReference type="Google" id="ProtNLM"/>
    </source>
</evidence>
<dbReference type="Pfam" id="PF06834">
    <property type="entry name" value="TraU"/>
    <property type="match status" value="1"/>
</dbReference>
<dbReference type="Proteomes" id="UP000198238">
    <property type="component" value="Chromosome"/>
</dbReference>
<accession>A0A220S3X9</accession>
<dbReference type="KEGG" id="nei:BG910_11025"/>
<sequence>MKYGKKTVRLSVLAAGLLLSGSLYAFDSGADSSSGNGSSQTCSNAGFDALINFDFDSAFPLRIMGNTVISGGDVPHPPHATTQSTCKCGEEPYAIYGYTRGMWLPTRFVEVVRNASCSPVYGDAVKPLLQQMAALAGTGQSEQVTRLTAGESSGRYDTSFRHFHSWSFPFNPYGWNPRCFHKGGNLETSIAQPVWSKKDPVYMNLLYPEWMAIGNLVNSPLFDLPAHTASCIANTTGIGWGMVDDAAYWLGGCMGNNLPAAGSMSAEKNSIIGTSTILNRSIMLSNRTGGYASVSTVGDKALCTPVPVPYASKSEFKSSMLFPYPESGSGGSSGGDMGISEGALFGQLSGEVANFLNMGGKGAHRLGSSNFAWAVSRSDQSLDNNDSDAVYLLWRWVDCCEFN</sequence>
<feature type="signal peptide" evidence="1">
    <location>
        <begin position="1"/>
        <end position="25"/>
    </location>
</feature>
<organism evidence="2 3">
    <name type="scientific">Neisseria chenwenguii</name>
    <dbReference type="NCBI Taxonomy" id="1853278"/>
    <lineage>
        <taxon>Bacteria</taxon>
        <taxon>Pseudomonadati</taxon>
        <taxon>Pseudomonadota</taxon>
        <taxon>Betaproteobacteria</taxon>
        <taxon>Neisseriales</taxon>
        <taxon>Neisseriaceae</taxon>
        <taxon>Neisseria</taxon>
    </lineage>
</organism>